<evidence type="ECO:0000256" key="7">
    <source>
        <dbReference type="ARBA" id="ARBA00022989"/>
    </source>
</evidence>
<dbReference type="STRING" id="716928.GCA_000261485_00916"/>
<keyword evidence="4 14" id="KW-1003">Cell membrane</keyword>
<feature type="transmembrane region" description="Helical" evidence="14">
    <location>
        <begin position="320"/>
        <end position="342"/>
    </location>
</feature>
<gene>
    <name evidence="14" type="primary">ctaB</name>
    <name evidence="15" type="ORF">SJ05684_c05100</name>
</gene>
<dbReference type="PANTHER" id="PTHR43448">
    <property type="entry name" value="PROTOHEME IX FARNESYLTRANSFERASE, MITOCHONDRIAL"/>
    <property type="match status" value="1"/>
</dbReference>
<feature type="transmembrane region" description="Helical" evidence="14">
    <location>
        <begin position="160"/>
        <end position="181"/>
    </location>
</feature>
<dbReference type="PROSITE" id="PS00943">
    <property type="entry name" value="UBIA"/>
    <property type="match status" value="1"/>
</dbReference>
<dbReference type="Proteomes" id="UP000217211">
    <property type="component" value="Chromosome"/>
</dbReference>
<feature type="transmembrane region" description="Helical" evidence="14">
    <location>
        <begin position="288"/>
        <end position="308"/>
    </location>
</feature>
<evidence type="ECO:0000256" key="5">
    <source>
        <dbReference type="ARBA" id="ARBA00022679"/>
    </source>
</evidence>
<keyword evidence="5 14" id="KW-0808">Transferase</keyword>
<evidence type="ECO:0000256" key="1">
    <source>
        <dbReference type="ARBA" id="ARBA00004651"/>
    </source>
</evidence>
<comment type="similarity">
    <text evidence="14">Belongs to the UbiA prenyltransferase family. Protoheme IX farnesyltransferase subfamily.</text>
</comment>
<reference evidence="15 16" key="1">
    <citation type="submission" date="2017-08" db="EMBL/GenBank/DDBJ databases">
        <title>Multipartite genome sequences of Sinorhizobium species nodulating soybeans.</title>
        <authorList>
            <person name="Tian C.F."/>
        </authorList>
    </citation>
    <scope>NUCLEOTIDE SEQUENCE [LARGE SCALE GENOMIC DNA]</scope>
    <source>
        <strain evidence="15 16">CCBAU 05684</strain>
    </source>
</reference>
<sequence>MTDNEQKPPVSAASPRRLAGTIWPLRPRRDQGRDMALINNHEAVGMEGAPRLSEASARDYFELLKPRVMSLVIFTAFVGLVLAPGQINPVIGFIAILCIAVGAGASGALNMWYDADIDAVMSRTAKRPIPAGKVLPQEALAFGLTLSAFSVTILGLAVNWLAAGLLAFTIFFYVVIYTMWLKRTTPQNIVIGGAAGAFPPMIGWACVTGGVSVESIVLFLIIFLWTPAHFWALALFKMGDYEAVAVPMMPNVCGEATTKKQIVVYALLTAVSGICPTMLGFASLGYGAFATAMGLGFIWYSLGVLRMANDDQRMVPAKKLFAFSIAYLFAIFSALLVDHVIVEMWLNAGGMI</sequence>
<dbReference type="HAMAP" id="MF_00154">
    <property type="entry name" value="CyoE_CtaB"/>
    <property type="match status" value="1"/>
</dbReference>
<dbReference type="InterPro" id="IPR044878">
    <property type="entry name" value="UbiA_sf"/>
</dbReference>
<protein>
    <recommendedName>
        <fullName evidence="11 14">Protoheme IX farnesyltransferase</fullName>
        <ecNumber evidence="3 14">2.5.1.141</ecNumber>
    </recommendedName>
    <alternativeName>
        <fullName evidence="12 14">Heme B farnesyltransferase</fullName>
    </alternativeName>
    <alternativeName>
        <fullName evidence="10 14">Heme O synthase</fullName>
    </alternativeName>
</protein>
<dbReference type="CDD" id="cd13957">
    <property type="entry name" value="PT_UbiA_Cox10"/>
    <property type="match status" value="1"/>
</dbReference>
<dbReference type="GO" id="GO:0008495">
    <property type="term" value="F:protoheme IX farnesyltransferase activity"/>
    <property type="evidence" value="ECO:0007669"/>
    <property type="project" value="UniProtKB-UniRule"/>
</dbReference>
<accession>A0A249P7Y0</accession>
<comment type="function">
    <text evidence="14">Converts heme B (protoheme IX) to heme O by substitution of the vinyl group on carbon 2 of heme B porphyrin ring with a hydroxyethyl farnesyl side group.</text>
</comment>
<evidence type="ECO:0000256" key="14">
    <source>
        <dbReference type="HAMAP-Rule" id="MF_00154"/>
    </source>
</evidence>
<keyword evidence="16" id="KW-1185">Reference proteome</keyword>
<proteinExistence type="inferred from homology"/>
<dbReference type="GO" id="GO:0048034">
    <property type="term" value="P:heme O biosynthetic process"/>
    <property type="evidence" value="ECO:0007669"/>
    <property type="project" value="UniProtKB-UniRule"/>
</dbReference>
<dbReference type="InterPro" id="IPR006369">
    <property type="entry name" value="Protohaem_IX_farnesylTrfase"/>
</dbReference>
<feature type="transmembrane region" description="Helical" evidence="14">
    <location>
        <begin position="216"/>
        <end position="236"/>
    </location>
</feature>
<evidence type="ECO:0000256" key="3">
    <source>
        <dbReference type="ARBA" id="ARBA00012292"/>
    </source>
</evidence>
<feature type="transmembrane region" description="Helical" evidence="14">
    <location>
        <begin position="93"/>
        <end position="113"/>
    </location>
</feature>
<comment type="pathway">
    <text evidence="2 14">Porphyrin-containing compound metabolism; heme O biosynthesis; heme O from protoheme: step 1/1.</text>
</comment>
<dbReference type="FunFam" id="1.10.357.140:FF:000001">
    <property type="entry name" value="Protoheme IX farnesyltransferase"/>
    <property type="match status" value="1"/>
</dbReference>
<evidence type="ECO:0000256" key="6">
    <source>
        <dbReference type="ARBA" id="ARBA00022692"/>
    </source>
</evidence>
<organism evidence="15 16">
    <name type="scientific">Sinorhizobium sojae CCBAU 05684</name>
    <dbReference type="NCBI Taxonomy" id="716928"/>
    <lineage>
        <taxon>Bacteria</taxon>
        <taxon>Pseudomonadati</taxon>
        <taxon>Pseudomonadota</taxon>
        <taxon>Alphaproteobacteria</taxon>
        <taxon>Hyphomicrobiales</taxon>
        <taxon>Rhizobiaceae</taxon>
        <taxon>Sinorhizobium/Ensifer group</taxon>
        <taxon>Sinorhizobium</taxon>
    </lineage>
</organism>
<evidence type="ECO:0000313" key="15">
    <source>
        <dbReference type="EMBL" id="ASY61976.1"/>
    </source>
</evidence>
<dbReference type="AlphaFoldDB" id="A0A249P7Y0"/>
<evidence type="ECO:0000256" key="10">
    <source>
        <dbReference type="ARBA" id="ARBA00030253"/>
    </source>
</evidence>
<dbReference type="eggNOG" id="COG0109">
    <property type="taxonomic scope" value="Bacteria"/>
</dbReference>
<dbReference type="PANTHER" id="PTHR43448:SF7">
    <property type="entry name" value="4-HYDROXYBENZOATE SOLANESYLTRANSFERASE"/>
    <property type="match status" value="1"/>
</dbReference>
<evidence type="ECO:0000313" key="16">
    <source>
        <dbReference type="Proteomes" id="UP000217211"/>
    </source>
</evidence>
<comment type="miscellaneous">
    <text evidence="14">Carbon 2 of the heme B porphyrin ring is defined according to the Fischer nomenclature.</text>
</comment>
<evidence type="ECO:0000256" key="13">
    <source>
        <dbReference type="ARBA" id="ARBA00047690"/>
    </source>
</evidence>
<comment type="subcellular location">
    <subcellularLocation>
        <location evidence="1 14">Cell membrane</location>
        <topology evidence="1 14">Multi-pass membrane protein</topology>
    </subcellularLocation>
</comment>
<dbReference type="EMBL" id="CP023067">
    <property type="protein sequence ID" value="ASY61976.1"/>
    <property type="molecule type" value="Genomic_DNA"/>
</dbReference>
<dbReference type="KEGG" id="esj:SJ05684_c05100"/>
<dbReference type="NCBIfam" id="NF003349">
    <property type="entry name" value="PRK04375.1-2"/>
    <property type="match status" value="1"/>
</dbReference>
<dbReference type="Gene3D" id="1.10.357.140">
    <property type="entry name" value="UbiA prenyltransferase"/>
    <property type="match status" value="1"/>
</dbReference>
<keyword evidence="6 14" id="KW-0812">Transmembrane</keyword>
<feature type="transmembrane region" description="Helical" evidence="14">
    <location>
        <begin position="134"/>
        <end position="154"/>
    </location>
</feature>
<feature type="transmembrane region" description="Helical" evidence="14">
    <location>
        <begin position="68"/>
        <end position="87"/>
    </location>
</feature>
<dbReference type="GO" id="GO:0005886">
    <property type="term" value="C:plasma membrane"/>
    <property type="evidence" value="ECO:0007669"/>
    <property type="project" value="UniProtKB-SubCell"/>
</dbReference>
<keyword evidence="9 14" id="KW-0472">Membrane</keyword>
<feature type="transmembrane region" description="Helical" evidence="14">
    <location>
        <begin position="188"/>
        <end position="210"/>
    </location>
</feature>
<evidence type="ECO:0000256" key="12">
    <source>
        <dbReference type="ARBA" id="ARBA00042475"/>
    </source>
</evidence>
<dbReference type="InterPro" id="IPR030470">
    <property type="entry name" value="UbiA_prenylTrfase_CS"/>
</dbReference>
<feature type="transmembrane region" description="Helical" evidence="14">
    <location>
        <begin position="262"/>
        <end position="282"/>
    </location>
</feature>
<evidence type="ECO:0000256" key="9">
    <source>
        <dbReference type="ARBA" id="ARBA00023136"/>
    </source>
</evidence>
<evidence type="ECO:0000256" key="4">
    <source>
        <dbReference type="ARBA" id="ARBA00022475"/>
    </source>
</evidence>
<dbReference type="Pfam" id="PF01040">
    <property type="entry name" value="UbiA"/>
    <property type="match status" value="1"/>
</dbReference>
<evidence type="ECO:0000256" key="2">
    <source>
        <dbReference type="ARBA" id="ARBA00004919"/>
    </source>
</evidence>
<keyword evidence="8 14" id="KW-0350">Heme biosynthesis</keyword>
<dbReference type="UniPathway" id="UPA00834">
    <property type="reaction ID" value="UER00712"/>
</dbReference>
<comment type="catalytic activity">
    <reaction evidence="13 14">
        <text>heme b + (2E,6E)-farnesyl diphosphate + H2O = Fe(II)-heme o + diphosphate</text>
        <dbReference type="Rhea" id="RHEA:28070"/>
        <dbReference type="ChEBI" id="CHEBI:15377"/>
        <dbReference type="ChEBI" id="CHEBI:33019"/>
        <dbReference type="ChEBI" id="CHEBI:60344"/>
        <dbReference type="ChEBI" id="CHEBI:60530"/>
        <dbReference type="ChEBI" id="CHEBI:175763"/>
        <dbReference type="EC" id="2.5.1.141"/>
    </reaction>
</comment>
<evidence type="ECO:0000256" key="11">
    <source>
        <dbReference type="ARBA" id="ARBA00040810"/>
    </source>
</evidence>
<dbReference type="NCBIfam" id="TIGR01473">
    <property type="entry name" value="cyoE_ctaB"/>
    <property type="match status" value="1"/>
</dbReference>
<name>A0A249P7Y0_9HYPH</name>
<dbReference type="InterPro" id="IPR000537">
    <property type="entry name" value="UbiA_prenyltransferase"/>
</dbReference>
<dbReference type="EC" id="2.5.1.141" evidence="3 14"/>
<evidence type="ECO:0000256" key="8">
    <source>
        <dbReference type="ARBA" id="ARBA00023133"/>
    </source>
</evidence>
<keyword evidence="7 14" id="KW-1133">Transmembrane helix</keyword>